<protein>
    <submittedName>
        <fullName evidence="1">Uncharacterized protein</fullName>
    </submittedName>
</protein>
<evidence type="ECO:0000313" key="2">
    <source>
        <dbReference type="Proteomes" id="UP001151532"/>
    </source>
</evidence>
<comment type="caution">
    <text evidence="1">The sequence shown here is derived from an EMBL/GenBank/DDBJ whole genome shotgun (WGS) entry which is preliminary data.</text>
</comment>
<reference evidence="1" key="1">
    <citation type="submission" date="2022-11" db="EMBL/GenBank/DDBJ databases">
        <authorList>
            <person name="Hyden B.L."/>
            <person name="Feng K."/>
            <person name="Yates T."/>
            <person name="Jawdy S."/>
            <person name="Smart L.B."/>
            <person name="Muchero W."/>
        </authorList>
    </citation>
    <scope>NUCLEOTIDE SEQUENCE</scope>
    <source>
        <tissue evidence="1">Shoot tip</tissue>
    </source>
</reference>
<keyword evidence="2" id="KW-1185">Reference proteome</keyword>
<evidence type="ECO:0000313" key="1">
    <source>
        <dbReference type="EMBL" id="KAJ6763913.1"/>
    </source>
</evidence>
<dbReference type="EMBL" id="JAPFFK010000005">
    <property type="protein sequence ID" value="KAJ6763913.1"/>
    <property type="molecule type" value="Genomic_DNA"/>
</dbReference>
<sequence length="14" mass="1647">MGKKNTKSQFSLFM</sequence>
<proteinExistence type="predicted"/>
<reference evidence="1" key="2">
    <citation type="journal article" date="2023" name="Int. J. Mol. Sci.">
        <title>De Novo Assembly and Annotation of 11 Diverse Shrub Willow (Salix) Genomes Reveals Novel Gene Organization in Sex-Linked Regions.</title>
        <authorList>
            <person name="Hyden B."/>
            <person name="Feng K."/>
            <person name="Yates T.B."/>
            <person name="Jawdy S."/>
            <person name="Cereghino C."/>
            <person name="Smart L.B."/>
            <person name="Muchero W."/>
        </authorList>
    </citation>
    <scope>NUCLEOTIDE SEQUENCE</scope>
    <source>
        <tissue evidence="1">Shoot tip</tissue>
    </source>
</reference>
<gene>
    <name evidence="1" type="ORF">OIU79_024449</name>
</gene>
<name>A0A9Q0WDT6_SALPP</name>
<accession>A0A9Q0WDT6</accession>
<organism evidence="1 2">
    <name type="scientific">Salix purpurea</name>
    <name type="common">Purple osier willow</name>
    <dbReference type="NCBI Taxonomy" id="77065"/>
    <lineage>
        <taxon>Eukaryota</taxon>
        <taxon>Viridiplantae</taxon>
        <taxon>Streptophyta</taxon>
        <taxon>Embryophyta</taxon>
        <taxon>Tracheophyta</taxon>
        <taxon>Spermatophyta</taxon>
        <taxon>Magnoliopsida</taxon>
        <taxon>eudicotyledons</taxon>
        <taxon>Gunneridae</taxon>
        <taxon>Pentapetalae</taxon>
        <taxon>rosids</taxon>
        <taxon>fabids</taxon>
        <taxon>Malpighiales</taxon>
        <taxon>Salicaceae</taxon>
        <taxon>Saliceae</taxon>
        <taxon>Salix</taxon>
    </lineage>
</organism>
<dbReference type="Proteomes" id="UP001151532">
    <property type="component" value="Chromosome 13"/>
</dbReference>